<evidence type="ECO:0000256" key="2">
    <source>
        <dbReference type="NCBIfam" id="TIGR02426"/>
    </source>
</evidence>
<dbReference type="Pfam" id="PF00206">
    <property type="entry name" value="Lyase_1"/>
    <property type="match status" value="1"/>
</dbReference>
<reference evidence="4 5" key="4">
    <citation type="journal article" date="2009" name="Appl. Environ. Microbiol.">
        <title>Comparative genome-wide transcriptional profiling of Azorhizobium caulinodans ORS571 grown under free-living and symbiotic conditions.</title>
        <authorList>
            <person name="Tsukada S."/>
            <person name="Aono T."/>
            <person name="Akiba N."/>
            <person name="Lee KB."/>
            <person name="Liu CT."/>
            <person name="Toyazaki H."/>
            <person name="Oyaizu H."/>
        </authorList>
    </citation>
    <scope>NUCLEOTIDE SEQUENCE [LARGE SCALE GENOMIC DNA]</scope>
    <source>
        <strain evidence="5">ATCC 43989 / DSM 5975 / JCM 20966 / LMG 6465 / NBRC 14845 / NCIMB 13405 / ORS 571</strain>
    </source>
</reference>
<dbReference type="EMBL" id="AP009384">
    <property type="protein sequence ID" value="BAF87439.1"/>
    <property type="molecule type" value="Genomic_DNA"/>
</dbReference>
<gene>
    <name evidence="4" type="ordered locus">AZC_1441</name>
</gene>
<reference evidence="4 5" key="1">
    <citation type="journal article" date="2007" name="Appl. Environ. Microbiol.">
        <title>Rhizobial factors required for stem nodule maturation and maintenance in Sesbania rostrata-Azorhizobium caulinodans ORS571 symbiosis.</title>
        <authorList>
            <person name="Suzuki S."/>
            <person name="Aono T."/>
            <person name="Lee KB."/>
            <person name="Suzuki T."/>
            <person name="Liu CT."/>
            <person name="Miwa H."/>
            <person name="Wakao S."/>
            <person name="Iki T."/>
            <person name="Oyaizu H."/>
        </authorList>
    </citation>
    <scope>NUCLEOTIDE SEQUENCE [LARGE SCALE GENOMIC DNA]</scope>
    <source>
        <strain evidence="5">ATCC 43989 / DSM 5975 / JCM 20966 / LMG 6465 / NBRC 14845 / NCIMB 13405 / ORS 571</strain>
    </source>
</reference>
<dbReference type="InterPro" id="IPR022761">
    <property type="entry name" value="Fumarate_lyase_N"/>
</dbReference>
<dbReference type="SUPFAM" id="SSF48557">
    <property type="entry name" value="L-aspartase-like"/>
    <property type="match status" value="1"/>
</dbReference>
<dbReference type="AlphaFoldDB" id="A8HWY4"/>
<proteinExistence type="inferred from homology"/>
<accession>A8HWY4</accession>
<dbReference type="GO" id="GO:0019619">
    <property type="term" value="P:3,4-dihydroxybenzoate catabolic process"/>
    <property type="evidence" value="ECO:0007669"/>
    <property type="project" value="InterPro"/>
</dbReference>
<reference evidence="4 5" key="6">
    <citation type="journal article" date="2011" name="Appl. Environ. Microbiol.">
        <title>Involvement of the azorhizobial chromosome partition gene (parA) in the onset of bacteroid differentiation during Sesbania rostrata stem nodule development.</title>
        <authorList>
            <person name="Liu CT."/>
            <person name="Lee KB."/>
            <person name="Wang YS."/>
            <person name="Peng MH."/>
            <person name="Lee KT."/>
            <person name="Suzuki S."/>
            <person name="Suzuki T."/>
            <person name="Oyaizu H."/>
        </authorList>
    </citation>
    <scope>NUCLEOTIDE SEQUENCE [LARGE SCALE GENOMIC DNA]</scope>
    <source>
        <strain evidence="5">ATCC 43989 / DSM 5975 / JCM 20966 / LMG 6465 / NBRC 14845 / NCIMB 13405 / ORS 571</strain>
    </source>
</reference>
<dbReference type="KEGG" id="azc:AZC_1441"/>
<dbReference type="PRINTS" id="PR00145">
    <property type="entry name" value="ARGSUCLYASE"/>
</dbReference>
<dbReference type="InterPro" id="IPR000362">
    <property type="entry name" value="Fumarate_lyase_fam"/>
</dbReference>
<dbReference type="eggNOG" id="COG0015">
    <property type="taxonomic scope" value="Bacteria"/>
</dbReference>
<organism evidence="4 5">
    <name type="scientific">Azorhizobium caulinodans (strain ATCC 43989 / DSM 5975 / JCM 20966 / LMG 6465 / NBRC 14845 / NCIMB 13405 / ORS 571)</name>
    <dbReference type="NCBI Taxonomy" id="438753"/>
    <lineage>
        <taxon>Bacteria</taxon>
        <taxon>Pseudomonadati</taxon>
        <taxon>Pseudomonadota</taxon>
        <taxon>Alphaproteobacteria</taxon>
        <taxon>Hyphomicrobiales</taxon>
        <taxon>Xanthobacteraceae</taxon>
        <taxon>Azorhizobium</taxon>
    </lineage>
</organism>
<evidence type="ECO:0000313" key="4">
    <source>
        <dbReference type="EMBL" id="BAF87439.1"/>
    </source>
</evidence>
<comment type="similarity">
    <text evidence="1">Belongs to the class-II fumarase/aspartase family.</text>
</comment>
<keyword evidence="5" id="KW-1185">Reference proteome</keyword>
<dbReference type="InterPro" id="IPR012789">
    <property type="entry name" value="Protocat_PcaB-like"/>
</dbReference>
<dbReference type="NCBIfam" id="NF004631">
    <property type="entry name" value="PRK05975.1"/>
    <property type="match status" value="1"/>
</dbReference>
<reference evidence="5" key="2">
    <citation type="submission" date="2007-04" db="EMBL/GenBank/DDBJ databases">
        <title>Complete genome sequence of the nitrogen-fixing bacterium Azorhizobium caulinodans ORS571.</title>
        <authorList>
            <person name="Lee K.B."/>
            <person name="Backer P.D."/>
            <person name="Aono T."/>
            <person name="Liu C.T."/>
            <person name="Suzuki S."/>
            <person name="Suzuki T."/>
            <person name="Kaneko T."/>
            <person name="Yamada M."/>
            <person name="Tabata S."/>
            <person name="Kupfer D.M."/>
            <person name="Najar F.Z."/>
            <person name="Wiley G.B."/>
            <person name="Roe B."/>
            <person name="Binnewies T."/>
            <person name="Ussery D."/>
            <person name="Vereecke D."/>
            <person name="Gevers D."/>
            <person name="Holsters M."/>
            <person name="Oyaizu H."/>
        </authorList>
    </citation>
    <scope>NUCLEOTIDE SEQUENCE [LARGE SCALE GENOMIC DNA]</scope>
    <source>
        <strain evidence="5">ATCC 43989 / DSM 5975 / JCM 20966 / LMG 6465 / NBRC 14845 / NCIMB 13405 / ORS 571</strain>
    </source>
</reference>
<reference evidence="4 5" key="5">
    <citation type="journal article" date="2010" name="Appl. Environ. Microbiol.">
        <title>phrR-like gene praR of Azorhizobium caulinodans ORS571 is essential for symbiosis with Sesbania rostrata and is involved in expression of reb genes.</title>
        <authorList>
            <person name="Akiba N."/>
            <person name="Aono T."/>
            <person name="Toyazaki H."/>
            <person name="Sato S."/>
            <person name="Oyaizu H."/>
        </authorList>
    </citation>
    <scope>NUCLEOTIDE SEQUENCE [LARGE SCALE GENOMIC DNA]</scope>
    <source>
        <strain evidence="5">ATCC 43989 / DSM 5975 / JCM 20966 / LMG 6465 / NBRC 14845 / NCIMB 13405 / ORS 571</strain>
    </source>
</reference>
<evidence type="ECO:0000313" key="5">
    <source>
        <dbReference type="Proteomes" id="UP000000270"/>
    </source>
</evidence>
<evidence type="ECO:0000256" key="1">
    <source>
        <dbReference type="ARBA" id="ARBA00034772"/>
    </source>
</evidence>
<dbReference type="Gene3D" id="1.20.200.10">
    <property type="entry name" value="Fumarase/aspartase (Central domain)"/>
    <property type="match status" value="1"/>
</dbReference>
<dbReference type="GO" id="GO:0016829">
    <property type="term" value="F:lyase activity"/>
    <property type="evidence" value="ECO:0007669"/>
    <property type="project" value="UniProtKB-ARBA"/>
</dbReference>
<dbReference type="EC" id="5.5.1.2" evidence="2"/>
<dbReference type="HOGENOM" id="CLU_030949_3_0_5"/>
<dbReference type="PANTHER" id="PTHR43172:SF2">
    <property type="entry name" value="ADENYLOSUCCINATE LYASE C-TERMINAL DOMAIN-CONTAINING PROTEIN"/>
    <property type="match status" value="1"/>
</dbReference>
<dbReference type="InterPro" id="IPR020557">
    <property type="entry name" value="Fumarate_lyase_CS"/>
</dbReference>
<keyword evidence="4" id="KW-0413">Isomerase</keyword>
<dbReference type="Proteomes" id="UP000000270">
    <property type="component" value="Chromosome"/>
</dbReference>
<dbReference type="PRINTS" id="PR00149">
    <property type="entry name" value="FUMRATELYASE"/>
</dbReference>
<evidence type="ECO:0000259" key="3">
    <source>
        <dbReference type="Pfam" id="PF00206"/>
    </source>
</evidence>
<dbReference type="PROSITE" id="PS00163">
    <property type="entry name" value="FUMARATE_LYASES"/>
    <property type="match status" value="1"/>
</dbReference>
<feature type="domain" description="Fumarate lyase N-terminal" evidence="3">
    <location>
        <begin position="29"/>
        <end position="287"/>
    </location>
</feature>
<protein>
    <recommendedName>
        <fullName evidence="2">3-carboxy-cis,cis-muconate cycloisomerase</fullName>
        <ecNumber evidence="2">5.5.1.2</ecNumber>
    </recommendedName>
</protein>
<reference evidence="4 5" key="3">
    <citation type="journal article" date="2008" name="BMC Genomics">
        <title>The genome of the versatile nitrogen fixer Azorhizobium caulinodans ORS571.</title>
        <authorList>
            <person name="Lee KB."/>
            <person name="Backer P.D."/>
            <person name="Aono T."/>
            <person name="Liu CT."/>
            <person name="Suzuki S."/>
            <person name="Suzuki T."/>
            <person name="Kaneko T."/>
            <person name="Yamada M."/>
            <person name="Tabata S."/>
            <person name="Kupfer D.M."/>
            <person name="Najar F.Z."/>
            <person name="Wiley G.B."/>
            <person name="Roe B."/>
            <person name="Binnewies T.T."/>
            <person name="Ussery D.W."/>
            <person name="D'Haeze W."/>
            <person name="Herder J.D."/>
            <person name="Gevers D."/>
            <person name="Vereecke D."/>
            <person name="Holsters M."/>
            <person name="Oyaizu H."/>
        </authorList>
    </citation>
    <scope>NUCLEOTIDE SEQUENCE [LARGE SCALE GENOMIC DNA]</scope>
    <source>
        <strain evidence="5">ATCC 43989 / DSM 5975 / JCM 20966 / LMG 6465 / NBRC 14845 / NCIMB 13405 / ORS 571</strain>
    </source>
</reference>
<dbReference type="NCBIfam" id="TIGR02426">
    <property type="entry name" value="protocat_pcaB"/>
    <property type="match status" value="1"/>
</dbReference>
<dbReference type="InterPro" id="IPR008948">
    <property type="entry name" value="L-Aspartase-like"/>
</dbReference>
<dbReference type="STRING" id="438753.AZC_1441"/>
<dbReference type="RefSeq" id="WP_012169969.1">
    <property type="nucleotide sequence ID" value="NC_009937.1"/>
</dbReference>
<dbReference type="GO" id="GO:0047472">
    <property type="term" value="F:3-carboxy-cis,cis-muconate cycloisomerase activity"/>
    <property type="evidence" value="ECO:0007669"/>
    <property type="project" value="UniProtKB-UniRule"/>
</dbReference>
<dbReference type="PANTHER" id="PTHR43172">
    <property type="entry name" value="ADENYLOSUCCINATE LYASE"/>
    <property type="match status" value="1"/>
</dbReference>
<name>A8HWY4_AZOC5</name>
<sequence>MSLSPFDNALLRDFLGDAEVEAALCAEADIRAMLAFEAALARAEAIHGLIPAEAAETIATVCVQFQPDVAALARGVASDGVVVPALVRALRAAVGPEAAPHVHRGATSQDVIDTSLMLRLKPLAARFCTRLGAILARLAALDAAFGERALMGHTRMQAALPITVSDRLRSWSGPLAPLMLRLDRLSFPVQFGGAVGTLEGLEGKGAQVRAALAAELDLEDTPQWHSTRTVITDLGHLLALITGGLGKMGQDIALMAQAGDDITLSGGGGSSAMPHKQNPVAAETLVALARFNAVQASALQQAMVHEQERSGAAWTLEWLTLPHMLAATGAALRHAEALTLSILRLGGADDTRPG</sequence>